<name>A0A0E3ZIF5_9BACT</name>
<dbReference type="PATRIC" id="fig|400092.3.peg.5028"/>
<organism evidence="1 2">
    <name type="scientific">Pontibacter korlensis</name>
    <dbReference type="NCBI Taxonomy" id="400092"/>
    <lineage>
        <taxon>Bacteria</taxon>
        <taxon>Pseudomonadati</taxon>
        <taxon>Bacteroidota</taxon>
        <taxon>Cytophagia</taxon>
        <taxon>Cytophagales</taxon>
        <taxon>Hymenobacteraceae</taxon>
        <taxon>Pontibacter</taxon>
    </lineage>
</organism>
<dbReference type="EMBL" id="CP009621">
    <property type="protein sequence ID" value="AKD05365.1"/>
    <property type="molecule type" value="Genomic_DNA"/>
</dbReference>
<reference evidence="1 2" key="1">
    <citation type="journal article" date="2015" name="Sci. Rep.">
        <title>Unraveling adaptation of Pontibacter korlensis to radiation and infertility in desert through complete genome and comparative transcriptomic analysis.</title>
        <authorList>
            <person name="Dai J."/>
            <person name="Dai W."/>
            <person name="Qiu C."/>
            <person name="Yang Z."/>
            <person name="Zhang Y."/>
            <person name="Zhou M."/>
            <person name="Zhang L."/>
            <person name="Fang C."/>
            <person name="Gao Q."/>
            <person name="Yang Q."/>
            <person name="Li X."/>
            <person name="Wang Z."/>
            <person name="Wang Z."/>
            <person name="Jia Z."/>
            <person name="Chen X."/>
        </authorList>
    </citation>
    <scope>NUCLEOTIDE SEQUENCE [LARGE SCALE GENOMIC DNA]</scope>
    <source>
        <strain evidence="1 2">X14-1T</strain>
    </source>
</reference>
<keyword evidence="2" id="KW-1185">Reference proteome</keyword>
<dbReference type="KEGG" id="pko:PKOR_22840"/>
<protein>
    <recommendedName>
        <fullName evidence="3">STAS/SEC14 domain-containing protein</fullName>
    </recommendedName>
</protein>
<proteinExistence type="predicted"/>
<dbReference type="HOGENOM" id="CLU_1494920_0_0_10"/>
<evidence type="ECO:0000313" key="2">
    <source>
        <dbReference type="Proteomes" id="UP000033109"/>
    </source>
</evidence>
<sequence length="180" mass="20857">MEDKQQLNLNISTEPHPAHFSSEGVSTRLTSNRAEATYMKLYSTSFVEITLDVHNQLLLVNWLRPVLSDEYRKGIEETGRVLLAQSLEKLLVNNQRMGVLTVDDQGWLAKISVEVISKSNLKQLAIVSSTDVLQQITNEVLDKKVKDETPYFDTQYFISEEDALEWLIMPLLPRRYWWEQ</sequence>
<dbReference type="Proteomes" id="UP000033109">
    <property type="component" value="Chromosome"/>
</dbReference>
<gene>
    <name evidence="1" type="ORF">PKOR_22840</name>
</gene>
<evidence type="ECO:0000313" key="1">
    <source>
        <dbReference type="EMBL" id="AKD05365.1"/>
    </source>
</evidence>
<accession>A0A0E3ZIF5</accession>
<dbReference type="AlphaFoldDB" id="A0A0E3ZIF5"/>
<evidence type="ECO:0008006" key="3">
    <source>
        <dbReference type="Google" id="ProtNLM"/>
    </source>
</evidence>